<comment type="caution">
    <text evidence="2">The sequence shown here is derived from an EMBL/GenBank/DDBJ whole genome shotgun (WGS) entry which is preliminary data.</text>
</comment>
<protein>
    <submittedName>
        <fullName evidence="2">Uncharacterized protein</fullName>
    </submittedName>
</protein>
<dbReference type="RefSeq" id="WP_172245343.1">
    <property type="nucleotide sequence ID" value="NZ_BMDD01000004.1"/>
</dbReference>
<evidence type="ECO:0000313" key="3">
    <source>
        <dbReference type="Proteomes" id="UP000605427"/>
    </source>
</evidence>
<evidence type="ECO:0000256" key="1">
    <source>
        <dbReference type="SAM" id="SignalP"/>
    </source>
</evidence>
<organism evidence="2 3">
    <name type="scientific">Saccharibacillus endophyticus</name>
    <dbReference type="NCBI Taxonomy" id="2060666"/>
    <lineage>
        <taxon>Bacteria</taxon>
        <taxon>Bacillati</taxon>
        <taxon>Bacillota</taxon>
        <taxon>Bacilli</taxon>
        <taxon>Bacillales</taxon>
        <taxon>Paenibacillaceae</taxon>
        <taxon>Saccharibacillus</taxon>
    </lineage>
</organism>
<evidence type="ECO:0000313" key="2">
    <source>
        <dbReference type="EMBL" id="GGH81812.1"/>
    </source>
</evidence>
<dbReference type="EMBL" id="BMDD01000004">
    <property type="protein sequence ID" value="GGH81812.1"/>
    <property type="molecule type" value="Genomic_DNA"/>
</dbReference>
<gene>
    <name evidence="2" type="ORF">GCM10007362_32180</name>
</gene>
<keyword evidence="1" id="KW-0732">Signal</keyword>
<keyword evidence="3" id="KW-1185">Reference proteome</keyword>
<reference evidence="3" key="1">
    <citation type="journal article" date="2019" name="Int. J. Syst. Evol. Microbiol.">
        <title>The Global Catalogue of Microorganisms (GCM) 10K type strain sequencing project: providing services to taxonomists for standard genome sequencing and annotation.</title>
        <authorList>
            <consortium name="The Broad Institute Genomics Platform"/>
            <consortium name="The Broad Institute Genome Sequencing Center for Infectious Disease"/>
            <person name="Wu L."/>
            <person name="Ma J."/>
        </authorList>
    </citation>
    <scope>NUCLEOTIDE SEQUENCE [LARGE SCALE GENOMIC DNA]</scope>
    <source>
        <strain evidence="3">CCM 8702</strain>
    </source>
</reference>
<feature type="signal peptide" evidence="1">
    <location>
        <begin position="1"/>
        <end position="18"/>
    </location>
</feature>
<proteinExistence type="predicted"/>
<dbReference type="Proteomes" id="UP000605427">
    <property type="component" value="Unassembled WGS sequence"/>
</dbReference>
<name>A0ABQ1ZXG6_9BACL</name>
<accession>A0ABQ1ZXG6</accession>
<sequence>MKKIMTLVIVSTLLSSFATVNVSGQTPMTQTLESNKKSSYKVIKVATGYEKLVYYAKKFNEPDKELQALKNKLPYLSQTSKQYRQNLTRQNVLIARKITWLKKIQSLLENGEITPAQHFKVMGY</sequence>
<feature type="chain" id="PRO_5045826353" evidence="1">
    <location>
        <begin position="19"/>
        <end position="124"/>
    </location>
</feature>